<dbReference type="PANTHER" id="PTHR11474">
    <property type="entry name" value="TYROSINASE FAMILY MEMBER"/>
    <property type="match status" value="1"/>
</dbReference>
<protein>
    <submittedName>
        <fullName evidence="5">Di-copper centre-containing protein</fullName>
    </submittedName>
</protein>
<evidence type="ECO:0000313" key="6">
    <source>
        <dbReference type="Proteomes" id="UP000240883"/>
    </source>
</evidence>
<dbReference type="Gene3D" id="1.10.1280.10">
    <property type="entry name" value="Di-copper center containing domain from catechol oxidase"/>
    <property type="match status" value="1"/>
</dbReference>
<dbReference type="OrthoDB" id="6132182at2759"/>
<dbReference type="GO" id="GO:0046872">
    <property type="term" value="F:metal ion binding"/>
    <property type="evidence" value="ECO:0007669"/>
    <property type="project" value="UniProtKB-KW"/>
</dbReference>
<feature type="domain" description="Tyrosinase copper-binding" evidence="4">
    <location>
        <begin position="258"/>
        <end position="269"/>
    </location>
</feature>
<evidence type="ECO:0000256" key="2">
    <source>
        <dbReference type="ARBA" id="ARBA00023008"/>
    </source>
</evidence>
<dbReference type="InterPro" id="IPR002227">
    <property type="entry name" value="Tyrosinase_Cu-bd"/>
</dbReference>
<dbReference type="GO" id="GO:0016491">
    <property type="term" value="F:oxidoreductase activity"/>
    <property type="evidence" value="ECO:0007669"/>
    <property type="project" value="InterPro"/>
</dbReference>
<feature type="signal peptide" evidence="3">
    <location>
        <begin position="1"/>
        <end position="22"/>
    </location>
</feature>
<evidence type="ECO:0000313" key="5">
    <source>
        <dbReference type="EMBL" id="PSN62011.1"/>
    </source>
</evidence>
<reference evidence="5 6" key="1">
    <citation type="journal article" date="2018" name="Front. Microbiol.">
        <title>Genome-Wide Analysis of Corynespora cassiicola Leaf Fall Disease Putative Effectors.</title>
        <authorList>
            <person name="Lopez D."/>
            <person name="Ribeiro S."/>
            <person name="Label P."/>
            <person name="Fumanal B."/>
            <person name="Venisse J.S."/>
            <person name="Kohler A."/>
            <person name="de Oliveira R.R."/>
            <person name="Labutti K."/>
            <person name="Lipzen A."/>
            <person name="Lail K."/>
            <person name="Bauer D."/>
            <person name="Ohm R.A."/>
            <person name="Barry K.W."/>
            <person name="Spatafora J."/>
            <person name="Grigoriev I.V."/>
            <person name="Martin F.M."/>
            <person name="Pujade-Renaud V."/>
        </authorList>
    </citation>
    <scope>NUCLEOTIDE SEQUENCE [LARGE SCALE GENOMIC DNA]</scope>
    <source>
        <strain evidence="5 6">Philippines</strain>
    </source>
</reference>
<organism evidence="5 6">
    <name type="scientific">Corynespora cassiicola Philippines</name>
    <dbReference type="NCBI Taxonomy" id="1448308"/>
    <lineage>
        <taxon>Eukaryota</taxon>
        <taxon>Fungi</taxon>
        <taxon>Dikarya</taxon>
        <taxon>Ascomycota</taxon>
        <taxon>Pezizomycotina</taxon>
        <taxon>Dothideomycetes</taxon>
        <taxon>Pleosporomycetidae</taxon>
        <taxon>Pleosporales</taxon>
        <taxon>Corynesporascaceae</taxon>
        <taxon>Corynespora</taxon>
    </lineage>
</organism>
<dbReference type="PANTHER" id="PTHR11474:SF126">
    <property type="entry name" value="TYROSINASE-LIKE PROTEIN TYR-1-RELATED"/>
    <property type="match status" value="1"/>
</dbReference>
<dbReference type="Proteomes" id="UP000240883">
    <property type="component" value="Unassembled WGS sequence"/>
</dbReference>
<proteinExistence type="predicted"/>
<dbReference type="PRINTS" id="PR00092">
    <property type="entry name" value="TYROSINASE"/>
</dbReference>
<keyword evidence="1" id="KW-0479">Metal-binding</keyword>
<keyword evidence="2" id="KW-0186">Copper</keyword>
<dbReference type="AlphaFoldDB" id="A0A2T2N968"/>
<gene>
    <name evidence="5" type="ORF">BS50DRAFT_650404</name>
</gene>
<keyword evidence="6" id="KW-1185">Reference proteome</keyword>
<dbReference type="SUPFAM" id="SSF48056">
    <property type="entry name" value="Di-copper centre-containing domain"/>
    <property type="match status" value="1"/>
</dbReference>
<sequence length="341" mass="37594">MRLHRSVALFPLVLGLPLTGNAESTDDLATRQNLITRKEWRSLSAEEKRSYLNAVQCLLDAPPVTSTDILPGVQNHFEDFLGTHILQANDMHYVAEIRACGFEGGQPYWDWTLDGNSTDDFLNSEIFDPETGFGGNGEFVPGTVENPSPDIPTTMEGVPLDVSDRSGGGCIPNGPFANMTIHMGPGESTSFYEWCVRRDFVPSIFLEATSQEALEAAMSHPDFGFFSQGTEISNHAAGHLGVGGLYGTLTDVWASPGDPLFFLHHANMDRLWWSWQSRNLSERLTDISGPVVPQDWTNESGRNVTLDDLVHVGTTENITMSIRDLMDIQSPGLGYSYDSLY</sequence>
<accession>A0A2T2N968</accession>
<dbReference type="STRING" id="1448308.A0A2T2N968"/>
<feature type="chain" id="PRO_5015469576" evidence="3">
    <location>
        <begin position="23"/>
        <end position="341"/>
    </location>
</feature>
<evidence type="ECO:0000259" key="4">
    <source>
        <dbReference type="PROSITE" id="PS00498"/>
    </source>
</evidence>
<dbReference type="EMBL" id="KZ678142">
    <property type="protein sequence ID" value="PSN62011.1"/>
    <property type="molecule type" value="Genomic_DNA"/>
</dbReference>
<dbReference type="Pfam" id="PF00264">
    <property type="entry name" value="Tyrosinase"/>
    <property type="match status" value="1"/>
</dbReference>
<dbReference type="InterPro" id="IPR050316">
    <property type="entry name" value="Tyrosinase/Hemocyanin"/>
</dbReference>
<keyword evidence="3" id="KW-0732">Signal</keyword>
<evidence type="ECO:0000256" key="1">
    <source>
        <dbReference type="ARBA" id="ARBA00022723"/>
    </source>
</evidence>
<evidence type="ECO:0000256" key="3">
    <source>
        <dbReference type="SAM" id="SignalP"/>
    </source>
</evidence>
<dbReference type="PROSITE" id="PS00498">
    <property type="entry name" value="TYROSINASE_2"/>
    <property type="match status" value="1"/>
</dbReference>
<name>A0A2T2N968_CORCC</name>
<dbReference type="InterPro" id="IPR008922">
    <property type="entry name" value="Di-copper_centre_dom_sf"/>
</dbReference>